<dbReference type="Gene3D" id="1.20.58.390">
    <property type="entry name" value="Neurotransmitter-gated ion-channel transmembrane domain"/>
    <property type="match status" value="1"/>
</dbReference>
<evidence type="ECO:0000256" key="9">
    <source>
        <dbReference type="ARBA" id="ARBA00023136"/>
    </source>
</evidence>
<evidence type="ECO:0000256" key="7">
    <source>
        <dbReference type="ARBA" id="ARBA00022989"/>
    </source>
</evidence>
<dbReference type="InterPro" id="IPR036734">
    <property type="entry name" value="Neur_chan_lig-bd_sf"/>
</dbReference>
<evidence type="ECO:0000256" key="11">
    <source>
        <dbReference type="SAM" id="Phobius"/>
    </source>
</evidence>
<dbReference type="InterPro" id="IPR006029">
    <property type="entry name" value="Neurotrans-gated_channel_TM"/>
</dbReference>
<keyword evidence="10" id="KW-0407">Ion channel</keyword>
<dbReference type="AlphaFoldDB" id="A0A9W9ZDF2"/>
<feature type="transmembrane region" description="Helical" evidence="11">
    <location>
        <begin position="89"/>
        <end position="108"/>
    </location>
</feature>
<name>A0A9W9ZDF2_9CNID</name>
<keyword evidence="6" id="KW-0732">Signal</keyword>
<evidence type="ECO:0000256" key="10">
    <source>
        <dbReference type="ARBA" id="ARBA00023303"/>
    </source>
</evidence>
<feature type="transmembrane region" description="Helical" evidence="11">
    <location>
        <begin position="277"/>
        <end position="296"/>
    </location>
</feature>
<dbReference type="InterPro" id="IPR006202">
    <property type="entry name" value="Neur_chan_lig-bd"/>
</dbReference>
<evidence type="ECO:0000256" key="8">
    <source>
        <dbReference type="ARBA" id="ARBA00023065"/>
    </source>
</evidence>
<dbReference type="OrthoDB" id="407674at2759"/>
<feature type="transmembrane region" description="Helical" evidence="11">
    <location>
        <begin position="150"/>
        <end position="171"/>
    </location>
</feature>
<dbReference type="GO" id="GO:0004888">
    <property type="term" value="F:transmembrane signaling receptor activity"/>
    <property type="evidence" value="ECO:0007669"/>
    <property type="project" value="InterPro"/>
</dbReference>
<evidence type="ECO:0000313" key="14">
    <source>
        <dbReference type="EMBL" id="KAJ7378129.1"/>
    </source>
</evidence>
<evidence type="ECO:0000256" key="6">
    <source>
        <dbReference type="ARBA" id="ARBA00022729"/>
    </source>
</evidence>
<dbReference type="GO" id="GO:0005886">
    <property type="term" value="C:plasma membrane"/>
    <property type="evidence" value="ECO:0007669"/>
    <property type="project" value="UniProtKB-SubCell"/>
</dbReference>
<dbReference type="InterPro" id="IPR038050">
    <property type="entry name" value="Neuro_actylchol_rec"/>
</dbReference>
<evidence type="ECO:0000256" key="1">
    <source>
        <dbReference type="ARBA" id="ARBA00004141"/>
    </source>
</evidence>
<keyword evidence="5 11" id="KW-0812">Transmembrane</keyword>
<protein>
    <submittedName>
        <fullName evidence="14">Uncharacterized protein</fullName>
    </submittedName>
</protein>
<dbReference type="EMBL" id="MU826369">
    <property type="protein sequence ID" value="KAJ7378129.1"/>
    <property type="molecule type" value="Genomic_DNA"/>
</dbReference>
<evidence type="ECO:0000256" key="2">
    <source>
        <dbReference type="ARBA" id="ARBA00004236"/>
    </source>
</evidence>
<evidence type="ECO:0000256" key="4">
    <source>
        <dbReference type="ARBA" id="ARBA00022475"/>
    </source>
</evidence>
<dbReference type="InterPro" id="IPR006028">
    <property type="entry name" value="GABAA/Glycine_rcpt"/>
</dbReference>
<dbReference type="GO" id="GO:0005230">
    <property type="term" value="F:extracellular ligand-gated monoatomic ion channel activity"/>
    <property type="evidence" value="ECO:0007669"/>
    <property type="project" value="InterPro"/>
</dbReference>
<dbReference type="SUPFAM" id="SSF63712">
    <property type="entry name" value="Nicotinic receptor ligand binding domain-like"/>
    <property type="match status" value="1"/>
</dbReference>
<dbReference type="Pfam" id="PF02931">
    <property type="entry name" value="Neur_chan_LBD"/>
    <property type="match status" value="1"/>
</dbReference>
<dbReference type="InterPro" id="IPR006201">
    <property type="entry name" value="Neur_channel"/>
</dbReference>
<evidence type="ECO:0000256" key="3">
    <source>
        <dbReference type="ARBA" id="ARBA00022448"/>
    </source>
</evidence>
<keyword evidence="8" id="KW-0406">Ion transport</keyword>
<dbReference type="Proteomes" id="UP001163046">
    <property type="component" value="Unassembled WGS sequence"/>
</dbReference>
<keyword evidence="15" id="KW-1185">Reference proteome</keyword>
<feature type="transmembrane region" description="Helical" evidence="11">
    <location>
        <begin position="117"/>
        <end position="138"/>
    </location>
</feature>
<organism evidence="14 15">
    <name type="scientific">Desmophyllum pertusum</name>
    <dbReference type="NCBI Taxonomy" id="174260"/>
    <lineage>
        <taxon>Eukaryota</taxon>
        <taxon>Metazoa</taxon>
        <taxon>Cnidaria</taxon>
        <taxon>Anthozoa</taxon>
        <taxon>Hexacorallia</taxon>
        <taxon>Scleractinia</taxon>
        <taxon>Caryophylliina</taxon>
        <taxon>Caryophylliidae</taxon>
        <taxon>Desmophyllum</taxon>
    </lineage>
</organism>
<comment type="caution">
    <text evidence="14">The sequence shown here is derived from an EMBL/GenBank/DDBJ whole genome shotgun (WGS) entry which is preliminary data.</text>
</comment>
<comment type="subcellular location">
    <subcellularLocation>
        <location evidence="2">Cell membrane</location>
    </subcellularLocation>
    <subcellularLocation>
        <location evidence="1">Membrane</location>
        <topology evidence="1">Multi-pass membrane protein</topology>
    </subcellularLocation>
</comment>
<reference evidence="14" key="1">
    <citation type="submission" date="2023-01" db="EMBL/GenBank/DDBJ databases">
        <title>Genome assembly of the deep-sea coral Lophelia pertusa.</title>
        <authorList>
            <person name="Herrera S."/>
            <person name="Cordes E."/>
        </authorList>
    </citation>
    <scope>NUCLEOTIDE SEQUENCE</scope>
    <source>
        <strain evidence="14">USNM1676648</strain>
        <tissue evidence="14">Polyp</tissue>
    </source>
</reference>
<gene>
    <name evidence="14" type="ORF">OS493_024794</name>
</gene>
<evidence type="ECO:0000256" key="5">
    <source>
        <dbReference type="ARBA" id="ARBA00022692"/>
    </source>
</evidence>
<feature type="domain" description="Neurotransmitter-gated ion-channel transmembrane" evidence="13">
    <location>
        <begin position="91"/>
        <end position="290"/>
    </location>
</feature>
<dbReference type="SUPFAM" id="SSF90112">
    <property type="entry name" value="Neurotransmitter-gated ion-channel transmembrane pore"/>
    <property type="match status" value="1"/>
</dbReference>
<accession>A0A9W9ZDF2</accession>
<dbReference type="CDD" id="cd19049">
    <property type="entry name" value="LGIC_TM_anion"/>
    <property type="match status" value="1"/>
</dbReference>
<dbReference type="Pfam" id="PF02932">
    <property type="entry name" value="Neur_chan_memb"/>
    <property type="match status" value="1"/>
</dbReference>
<keyword evidence="7 11" id="KW-1133">Transmembrane helix</keyword>
<feature type="domain" description="Neurotransmitter-gated ion-channel ligand-binding" evidence="12">
    <location>
        <begin position="1"/>
        <end position="82"/>
    </location>
</feature>
<keyword evidence="4" id="KW-1003">Cell membrane</keyword>
<dbReference type="PRINTS" id="PR00253">
    <property type="entry name" value="GABAARECEPTR"/>
</dbReference>
<dbReference type="Gene3D" id="2.70.170.10">
    <property type="entry name" value="Neurotransmitter-gated ion-channel ligand-binding domain"/>
    <property type="match status" value="1"/>
</dbReference>
<proteinExistence type="predicted"/>
<evidence type="ECO:0000259" key="13">
    <source>
        <dbReference type="Pfam" id="PF02932"/>
    </source>
</evidence>
<evidence type="ECO:0000259" key="12">
    <source>
        <dbReference type="Pfam" id="PF02931"/>
    </source>
</evidence>
<sequence length="301" mass="34848">MDLRLYPMDVQHCPLIIESYGYDINNIAYKWEMSSEDGMSFVPSDMKMLPQFKLTKLHLSTLFTKYVVGNWSGLKASFTLERLYSFQVIHLYGPSGLIVALSWLTFLLPRAQSPARVTLGVTSVLTIVTILTMSNNAMPKVNYVKAIDKYLIVCFLFVFCSLLEYAIVLLLDRGKRKFEKEKKESRNMLEKFNDCPTQHNGNTKHMQSTVSLDGLHEFMNGNTTSTNHKHELSEGNISSSVSLSERQTDWEKRWDSVRELIYREAFIVGVDEFSLKLFSFVFSTFNLYYWLTIFYFPNCVI</sequence>
<keyword evidence="3" id="KW-0813">Transport</keyword>
<dbReference type="InterPro" id="IPR036719">
    <property type="entry name" value="Neuro-gated_channel_TM_sf"/>
</dbReference>
<dbReference type="PANTHER" id="PTHR18945">
    <property type="entry name" value="NEUROTRANSMITTER GATED ION CHANNEL"/>
    <property type="match status" value="1"/>
</dbReference>
<keyword evidence="9 11" id="KW-0472">Membrane</keyword>
<evidence type="ECO:0000313" key="15">
    <source>
        <dbReference type="Proteomes" id="UP001163046"/>
    </source>
</evidence>